<comment type="caution">
    <text evidence="1">The sequence shown here is derived from an EMBL/GenBank/DDBJ whole genome shotgun (WGS) entry which is preliminary data.</text>
</comment>
<reference evidence="1 2" key="1">
    <citation type="submission" date="2020-08" db="EMBL/GenBank/DDBJ databases">
        <title>Genomic Encyclopedia of Type Strains, Phase IV (KMG-IV): sequencing the most valuable type-strain genomes for metagenomic binning, comparative biology and taxonomic classification.</title>
        <authorList>
            <person name="Goeker M."/>
        </authorList>
    </citation>
    <scope>NUCLEOTIDE SEQUENCE [LARGE SCALE GENOMIC DNA]</scope>
    <source>
        <strain evidence="1 2">DSM 19979</strain>
    </source>
</reference>
<dbReference type="EMBL" id="JACIDJ010000001">
    <property type="protein sequence ID" value="MBB3897417.1"/>
    <property type="molecule type" value="Genomic_DNA"/>
</dbReference>
<dbReference type="InterPro" id="IPR039437">
    <property type="entry name" value="FrzH/put_lumazine-bd"/>
</dbReference>
<dbReference type="Gene3D" id="3.10.450.50">
    <property type="match status" value="1"/>
</dbReference>
<dbReference type="SUPFAM" id="SSF54427">
    <property type="entry name" value="NTF2-like"/>
    <property type="match status" value="1"/>
</dbReference>
<name>A0A840A8J3_9PROT</name>
<evidence type="ECO:0008006" key="3">
    <source>
        <dbReference type="Google" id="ProtNLM"/>
    </source>
</evidence>
<dbReference type="Pfam" id="PF12893">
    <property type="entry name" value="Lumazine_bd_2"/>
    <property type="match status" value="1"/>
</dbReference>
<gene>
    <name evidence="1" type="ORF">GGQ83_000843</name>
</gene>
<dbReference type="AlphaFoldDB" id="A0A840A8J3"/>
<accession>A0A840A8J3</accession>
<dbReference type="InterPro" id="IPR032710">
    <property type="entry name" value="NTF2-like_dom_sf"/>
</dbReference>
<organism evidence="1 2">
    <name type="scientific">Roseococcus suduntuyensis</name>
    <dbReference type="NCBI Taxonomy" id="455361"/>
    <lineage>
        <taxon>Bacteria</taxon>
        <taxon>Pseudomonadati</taxon>
        <taxon>Pseudomonadota</taxon>
        <taxon>Alphaproteobacteria</taxon>
        <taxon>Acetobacterales</taxon>
        <taxon>Roseomonadaceae</taxon>
        <taxon>Roseococcus</taxon>
    </lineage>
</organism>
<dbReference type="Proteomes" id="UP000553193">
    <property type="component" value="Unassembled WGS sequence"/>
</dbReference>
<protein>
    <recommendedName>
        <fullName evidence="3">Lumazine-binding</fullName>
    </recommendedName>
</protein>
<dbReference type="RefSeq" id="WP_184382335.1">
    <property type="nucleotide sequence ID" value="NZ_JACIDJ010000001.1"/>
</dbReference>
<evidence type="ECO:0000313" key="1">
    <source>
        <dbReference type="EMBL" id="MBB3897417.1"/>
    </source>
</evidence>
<sequence>MPEGSMTLPALAAIEAVVRTYLDGLHEGDADKIAAAFHPCAHLYSAPKGEVVDFPRADWLTAIKGRPSPQSQGLAREDRILAIDMAGDDAACVKVNCCIPPRYFTDFLLLLKTNEGWRIVAKSFHTELRSV</sequence>
<proteinExistence type="predicted"/>
<evidence type="ECO:0000313" key="2">
    <source>
        <dbReference type="Proteomes" id="UP000553193"/>
    </source>
</evidence>
<keyword evidence="2" id="KW-1185">Reference proteome</keyword>